<dbReference type="GO" id="GO:0052911">
    <property type="term" value="F:23S rRNA (guanine(745)-N(1))-methyltransferase activity"/>
    <property type="evidence" value="ECO:0007669"/>
    <property type="project" value="UniProtKB-EC"/>
</dbReference>
<keyword evidence="3" id="KW-1185">Reference proteome</keyword>
<sequence length="347" mass="38296">MWQCPLCKLPLQTHQTDAPDRPLKTWLCKNNHSFDKAKQGYVNLLPVQNKRSKMPGDDVEMVAARTSFFAEKPYAPLVKRLSEVIRSIVMHNNASSCVPRNVVDTSGNTFNIYDSGCGEGYYLGELSALLLDSNLGADLGVKKDTTTFFTFAGHDISKAAVIAAAKRNKHTQLVVASTINIPVLDSSQDIIIQVFAPACAGEYARILHSNGVVITVDPAPKHLFELKEIVYENPELHEKHSAVLTGFEIIQQHHLGFSVSLRSVKARLALLQMTPFYWKTNDTQRALIRTKLMQVTADFVITVWQQSKGAEGDKAALSDSMVVALPVIGVLHDNALQDDLSGIENEL</sequence>
<keyword evidence="2" id="KW-0808">Transferase</keyword>
<reference evidence="3" key="1">
    <citation type="journal article" date="2014" name="Environ. Microbiol.">
        <title>Comparative genomics of the marine bacterial genus Glaciecola reveals the high degree of genomic diversity and genomic characteristic for cold adaptation.</title>
        <authorList>
            <person name="Qin Q.L."/>
            <person name="Xie B.B."/>
            <person name="Yu Y."/>
            <person name="Shu Y.L."/>
            <person name="Rong J.C."/>
            <person name="Zhang Y.J."/>
            <person name="Zhao D.L."/>
            <person name="Chen X.L."/>
            <person name="Zhang X.Y."/>
            <person name="Chen B."/>
            <person name="Zhou B.C."/>
            <person name="Zhang Y.Z."/>
        </authorList>
    </citation>
    <scope>NUCLEOTIDE SEQUENCE [LARGE SCALE GENOMIC DNA]</scope>
    <source>
        <strain evidence="3">ACAM 615</strain>
    </source>
</reference>
<dbReference type="SUPFAM" id="SSF53335">
    <property type="entry name" value="S-adenosyl-L-methionine-dependent methyltransferases"/>
    <property type="match status" value="1"/>
</dbReference>
<dbReference type="AlphaFoldDB" id="K6ZXZ3"/>
<dbReference type="Proteomes" id="UP000006251">
    <property type="component" value="Unassembled WGS sequence"/>
</dbReference>
<comment type="caution">
    <text evidence="2">The sequence shown here is derived from an EMBL/GenBank/DDBJ whole genome shotgun (WGS) entry which is preliminary data.</text>
</comment>
<dbReference type="InterPro" id="IPR052939">
    <property type="entry name" value="23S_rRNA_MeTrnsfrase_RlmA"/>
</dbReference>
<dbReference type="Pfam" id="PF21302">
    <property type="entry name" value="Zn_ribbon_RlmA"/>
    <property type="match status" value="1"/>
</dbReference>
<evidence type="ECO:0000259" key="1">
    <source>
        <dbReference type="Pfam" id="PF21302"/>
    </source>
</evidence>
<dbReference type="STRING" id="1121922.GCA_000428905_00625"/>
<dbReference type="InterPro" id="IPR029063">
    <property type="entry name" value="SAM-dependent_MTases_sf"/>
</dbReference>
<evidence type="ECO:0000313" key="2">
    <source>
        <dbReference type="EMBL" id="GAC28185.1"/>
    </source>
</evidence>
<gene>
    <name evidence="2" type="primary">rlmA</name>
    <name evidence="2" type="ORF">GPAL_1312</name>
</gene>
<dbReference type="EMBL" id="BAEQ01000023">
    <property type="protein sequence ID" value="GAC28185.1"/>
    <property type="molecule type" value="Genomic_DNA"/>
</dbReference>
<name>K6ZXZ3_9ALTE</name>
<keyword evidence="2" id="KW-0489">Methyltransferase</keyword>
<protein>
    <submittedName>
        <fullName evidence="2">23S rRNA (Guanine745-N1)-methyltransferase</fullName>
        <ecNumber evidence="2">2.1.1.187</ecNumber>
    </submittedName>
</protein>
<dbReference type="EC" id="2.1.1.187" evidence="2"/>
<proteinExistence type="predicted"/>
<dbReference type="InterPro" id="IPR048647">
    <property type="entry name" value="RlmA_N"/>
</dbReference>
<feature type="domain" description="23S rRNA (guanine(745)-N(1))-methyltransferase N-terminal" evidence="1">
    <location>
        <begin position="2"/>
        <end position="53"/>
    </location>
</feature>
<dbReference type="Gene3D" id="3.40.50.150">
    <property type="entry name" value="Vaccinia Virus protein VP39"/>
    <property type="match status" value="1"/>
</dbReference>
<organism evidence="2 3">
    <name type="scientific">Brumicola pallidula DSM 14239 = ACAM 615</name>
    <dbReference type="NCBI Taxonomy" id="1121922"/>
    <lineage>
        <taxon>Bacteria</taxon>
        <taxon>Pseudomonadati</taxon>
        <taxon>Pseudomonadota</taxon>
        <taxon>Gammaproteobacteria</taxon>
        <taxon>Alteromonadales</taxon>
        <taxon>Alteromonadaceae</taxon>
        <taxon>Brumicola</taxon>
    </lineage>
</organism>
<dbReference type="PANTHER" id="PTHR43460:SF1">
    <property type="entry name" value="METHYLTRANSFERASE TYPE 11 DOMAIN-CONTAINING PROTEIN"/>
    <property type="match status" value="1"/>
</dbReference>
<evidence type="ECO:0000313" key="3">
    <source>
        <dbReference type="Proteomes" id="UP000006251"/>
    </source>
</evidence>
<accession>K6ZXZ3</accession>
<dbReference type="PANTHER" id="PTHR43460">
    <property type="entry name" value="METHYLTRANSFERASE"/>
    <property type="match status" value="1"/>
</dbReference>